<dbReference type="InterPro" id="IPR012223">
    <property type="entry name" value="TEII"/>
</dbReference>
<evidence type="ECO:0000256" key="2">
    <source>
        <dbReference type="ARBA" id="ARBA00022801"/>
    </source>
</evidence>
<dbReference type="SMART" id="SM00824">
    <property type="entry name" value="PKS_TE"/>
    <property type="match status" value="1"/>
</dbReference>
<comment type="similarity">
    <text evidence="1">Belongs to the thioesterase family.</text>
</comment>
<dbReference type="RefSeq" id="WP_306750603.1">
    <property type="nucleotide sequence ID" value="NZ_NSDM01000025.1"/>
</dbReference>
<evidence type="ECO:0000313" key="5">
    <source>
        <dbReference type="Proteomes" id="UP001225605"/>
    </source>
</evidence>
<evidence type="ECO:0000313" key="4">
    <source>
        <dbReference type="EMBL" id="MDQ2588937.1"/>
    </source>
</evidence>
<dbReference type="Gene3D" id="3.40.50.1820">
    <property type="entry name" value="alpha/beta hydrolase"/>
    <property type="match status" value="1"/>
</dbReference>
<dbReference type="PANTHER" id="PTHR11487">
    <property type="entry name" value="THIOESTERASE"/>
    <property type="match status" value="1"/>
</dbReference>
<evidence type="ECO:0000256" key="1">
    <source>
        <dbReference type="ARBA" id="ARBA00007169"/>
    </source>
</evidence>
<protein>
    <submittedName>
        <fullName evidence="4">Thioesterase</fullName>
    </submittedName>
</protein>
<dbReference type="PANTHER" id="PTHR11487:SF0">
    <property type="entry name" value="S-ACYL FATTY ACID SYNTHASE THIOESTERASE, MEDIUM CHAIN"/>
    <property type="match status" value="1"/>
</dbReference>
<reference evidence="4 5" key="1">
    <citation type="submission" date="2017-06" db="EMBL/GenBank/DDBJ databases">
        <title>Cultured bacterium strain Saccharothrix yanglingensis Hhs.015.</title>
        <authorList>
            <person name="Xia Y."/>
        </authorList>
    </citation>
    <scope>NUCLEOTIDE SEQUENCE [LARGE SCALE GENOMIC DNA]</scope>
    <source>
        <strain evidence="4 5">Hhs.015</strain>
    </source>
</reference>
<dbReference type="InterPro" id="IPR001031">
    <property type="entry name" value="Thioesterase"/>
</dbReference>
<proteinExistence type="inferred from homology"/>
<keyword evidence="5" id="KW-1185">Reference proteome</keyword>
<dbReference type="Pfam" id="PF00975">
    <property type="entry name" value="Thioesterase"/>
    <property type="match status" value="1"/>
</dbReference>
<feature type="domain" description="Thioesterase TesA-like" evidence="3">
    <location>
        <begin position="27"/>
        <end position="249"/>
    </location>
</feature>
<evidence type="ECO:0000259" key="3">
    <source>
        <dbReference type="SMART" id="SM00824"/>
    </source>
</evidence>
<dbReference type="InterPro" id="IPR029058">
    <property type="entry name" value="AB_hydrolase_fold"/>
</dbReference>
<comment type="caution">
    <text evidence="4">The sequence shown here is derived from an EMBL/GenBank/DDBJ whole genome shotgun (WGS) entry which is preliminary data.</text>
</comment>
<name>A0ABU0X9X3_9PSEU</name>
<keyword evidence="2" id="KW-0378">Hydrolase</keyword>
<dbReference type="SUPFAM" id="SSF53474">
    <property type="entry name" value="alpha/beta-Hydrolases"/>
    <property type="match status" value="1"/>
</dbReference>
<dbReference type="InterPro" id="IPR020802">
    <property type="entry name" value="TesA-like"/>
</dbReference>
<gene>
    <name evidence="4" type="ORF">CKY47_34330</name>
</gene>
<dbReference type="EMBL" id="NSDM01000025">
    <property type="protein sequence ID" value="MDQ2588937.1"/>
    <property type="molecule type" value="Genomic_DNA"/>
</dbReference>
<accession>A0ABU0X9X3</accession>
<sequence>MSAQRHDERARWLREYHASRRAAPRLVCFPHAGGSASWYHPMSHALAPDVSVLAVQYPGRQDRRGEVPLDDVGAIARQVAPLVADLPGGPPALFGHSMGALVAFEVARLMTGKHDEAPAHLYVSGRRAPDRHRSEAVHLMDERGLLAEVAALGGTGAANLRDRDLVAMVLPPLRADYRAVETYRHTPGEPLTCPVTVLTGDADPKTTAAEAEGWREHTTGAFDLRVYPGGHFFLTDHQAEVLDLLRGGLTRARRSVHAD</sequence>
<dbReference type="Proteomes" id="UP001225605">
    <property type="component" value="Unassembled WGS sequence"/>
</dbReference>
<organism evidence="4 5">
    <name type="scientific">Saccharothrix yanglingensis</name>
    <dbReference type="NCBI Taxonomy" id="659496"/>
    <lineage>
        <taxon>Bacteria</taxon>
        <taxon>Bacillati</taxon>
        <taxon>Actinomycetota</taxon>
        <taxon>Actinomycetes</taxon>
        <taxon>Pseudonocardiales</taxon>
        <taxon>Pseudonocardiaceae</taxon>
        <taxon>Saccharothrix</taxon>
    </lineage>
</organism>